<dbReference type="InterPro" id="IPR029058">
    <property type="entry name" value="AB_hydrolase_fold"/>
</dbReference>
<sequence length="70" mass="7943">MQTMILVVKNLPANKEDWIGLQSLNKAGKISFFAFLGDYLSRSETKMEDDIVPFLVAPSESSRITRMDTF</sequence>
<gene>
    <name evidence="1" type="ORF">CSSPTR1EN2_LOCUS9799</name>
</gene>
<dbReference type="Gene3D" id="3.40.50.1820">
    <property type="entry name" value="alpha/beta hydrolase"/>
    <property type="match status" value="1"/>
</dbReference>
<proteinExistence type="predicted"/>
<keyword evidence="2" id="KW-1185">Reference proteome</keyword>
<name>A0ABP0U0C3_9BRYO</name>
<evidence type="ECO:0000313" key="1">
    <source>
        <dbReference type="EMBL" id="CAK9209510.1"/>
    </source>
</evidence>
<evidence type="ECO:0000313" key="2">
    <source>
        <dbReference type="Proteomes" id="UP001497512"/>
    </source>
</evidence>
<organism evidence="1 2">
    <name type="scientific">Sphagnum troendelagicum</name>
    <dbReference type="NCBI Taxonomy" id="128251"/>
    <lineage>
        <taxon>Eukaryota</taxon>
        <taxon>Viridiplantae</taxon>
        <taxon>Streptophyta</taxon>
        <taxon>Embryophyta</taxon>
        <taxon>Bryophyta</taxon>
        <taxon>Sphagnophytina</taxon>
        <taxon>Sphagnopsida</taxon>
        <taxon>Sphagnales</taxon>
        <taxon>Sphagnaceae</taxon>
        <taxon>Sphagnum</taxon>
    </lineage>
</organism>
<reference evidence="1" key="1">
    <citation type="submission" date="2024-02" db="EMBL/GenBank/DDBJ databases">
        <authorList>
            <consortium name="ELIXIR-Norway"/>
            <consortium name="Elixir Norway"/>
        </authorList>
    </citation>
    <scope>NUCLEOTIDE SEQUENCE</scope>
</reference>
<dbReference type="EMBL" id="OZ019909">
    <property type="protein sequence ID" value="CAK9209510.1"/>
    <property type="molecule type" value="Genomic_DNA"/>
</dbReference>
<protein>
    <submittedName>
        <fullName evidence="1">Uncharacterized protein</fullName>
    </submittedName>
</protein>
<dbReference type="Proteomes" id="UP001497512">
    <property type="component" value="Chromosome 17"/>
</dbReference>
<accession>A0ABP0U0C3</accession>